<dbReference type="Gene3D" id="3.30.70.270">
    <property type="match status" value="2"/>
</dbReference>
<name>A0AAW9WM30_9FIRM</name>
<dbReference type="InterPro" id="IPR035965">
    <property type="entry name" value="PAS-like_dom_sf"/>
</dbReference>
<evidence type="ECO:0000259" key="1">
    <source>
        <dbReference type="PROSITE" id="PS50112"/>
    </source>
</evidence>
<dbReference type="InterPro" id="IPR000160">
    <property type="entry name" value="GGDEF_dom"/>
</dbReference>
<dbReference type="Gene3D" id="3.30.450.20">
    <property type="entry name" value="PAS domain"/>
    <property type="match status" value="4"/>
</dbReference>
<dbReference type="InterPro" id="IPR013655">
    <property type="entry name" value="PAS_fold_3"/>
</dbReference>
<dbReference type="CDD" id="cd00130">
    <property type="entry name" value="PAS"/>
    <property type="match status" value="2"/>
</dbReference>
<gene>
    <name evidence="4" type="ORF">GNE07_25820</name>
</gene>
<feature type="domain" description="GGDEF" evidence="3">
    <location>
        <begin position="1004"/>
        <end position="1137"/>
    </location>
</feature>
<dbReference type="CDD" id="cd01948">
    <property type="entry name" value="EAL"/>
    <property type="match status" value="1"/>
</dbReference>
<dbReference type="InterPro" id="IPR000014">
    <property type="entry name" value="PAS"/>
</dbReference>
<organism evidence="4 5">
    <name type="scientific">Hungatella hathewayi</name>
    <dbReference type="NCBI Taxonomy" id="154046"/>
    <lineage>
        <taxon>Bacteria</taxon>
        <taxon>Bacillati</taxon>
        <taxon>Bacillota</taxon>
        <taxon>Clostridia</taxon>
        <taxon>Lachnospirales</taxon>
        <taxon>Lachnospiraceae</taxon>
        <taxon>Hungatella</taxon>
    </lineage>
</organism>
<dbReference type="PROSITE" id="PS50887">
    <property type="entry name" value="GGDEF"/>
    <property type="match status" value="2"/>
</dbReference>
<comment type="caution">
    <text evidence="4">The sequence shown here is derived from an EMBL/GenBank/DDBJ whole genome shotgun (WGS) entry which is preliminary data.</text>
</comment>
<dbReference type="InterPro" id="IPR035919">
    <property type="entry name" value="EAL_sf"/>
</dbReference>
<accession>A0AAW9WM30</accession>
<dbReference type="SMART" id="SM00267">
    <property type="entry name" value="GGDEF"/>
    <property type="match status" value="2"/>
</dbReference>
<evidence type="ECO:0000259" key="2">
    <source>
        <dbReference type="PROSITE" id="PS50883"/>
    </source>
</evidence>
<dbReference type="Proteomes" id="UP000434223">
    <property type="component" value="Unassembled WGS sequence"/>
</dbReference>
<dbReference type="InterPro" id="IPR029787">
    <property type="entry name" value="Nucleotide_cyclase"/>
</dbReference>
<dbReference type="AlphaFoldDB" id="A0AAW9WM30"/>
<evidence type="ECO:0000313" key="4">
    <source>
        <dbReference type="EMBL" id="MUB66441.1"/>
    </source>
</evidence>
<proteinExistence type="predicted"/>
<dbReference type="InterPro" id="IPR052155">
    <property type="entry name" value="Biofilm_reg_signaling"/>
</dbReference>
<dbReference type="Gene3D" id="3.20.20.450">
    <property type="entry name" value="EAL domain"/>
    <property type="match status" value="1"/>
</dbReference>
<dbReference type="NCBIfam" id="TIGR00254">
    <property type="entry name" value="GGDEF"/>
    <property type="match status" value="2"/>
</dbReference>
<feature type="domain" description="EAL" evidence="2">
    <location>
        <begin position="302"/>
        <end position="557"/>
    </location>
</feature>
<dbReference type="Pfam" id="PF00563">
    <property type="entry name" value="EAL"/>
    <property type="match status" value="1"/>
</dbReference>
<feature type="domain" description="PAS" evidence="1">
    <location>
        <begin position="16"/>
        <end position="89"/>
    </location>
</feature>
<evidence type="ECO:0000313" key="5">
    <source>
        <dbReference type="Proteomes" id="UP000434223"/>
    </source>
</evidence>
<dbReference type="InterPro" id="IPR043128">
    <property type="entry name" value="Rev_trsase/Diguanyl_cyclase"/>
</dbReference>
<dbReference type="SUPFAM" id="SSF55073">
    <property type="entry name" value="Nucleotide cyclase"/>
    <property type="match status" value="2"/>
</dbReference>
<reference evidence="4 5" key="1">
    <citation type="submission" date="2019-09" db="EMBL/GenBank/DDBJ databases">
        <title>Draft genome sequencing of Hungatella hathewayi 123Y-2.</title>
        <authorList>
            <person name="Lv Q."/>
            <person name="Li S."/>
        </authorList>
    </citation>
    <scope>NUCLEOTIDE SEQUENCE [LARGE SCALE GENOMIC DNA]</scope>
    <source>
        <strain evidence="4 5">123Y-2</strain>
    </source>
</reference>
<dbReference type="PROSITE" id="PS50112">
    <property type="entry name" value="PAS"/>
    <property type="match status" value="1"/>
</dbReference>
<dbReference type="CDD" id="cd01949">
    <property type="entry name" value="GGDEF"/>
    <property type="match status" value="2"/>
</dbReference>
<dbReference type="NCBIfam" id="TIGR00229">
    <property type="entry name" value="sensory_box"/>
    <property type="match status" value="2"/>
</dbReference>
<dbReference type="PANTHER" id="PTHR44757:SF2">
    <property type="entry name" value="BIOFILM ARCHITECTURE MAINTENANCE PROTEIN MBAA"/>
    <property type="match status" value="1"/>
</dbReference>
<dbReference type="Pfam" id="PF08447">
    <property type="entry name" value="PAS_3"/>
    <property type="match status" value="1"/>
</dbReference>
<dbReference type="Pfam" id="PF13426">
    <property type="entry name" value="PAS_9"/>
    <property type="match status" value="2"/>
</dbReference>
<dbReference type="SMART" id="SM00052">
    <property type="entry name" value="EAL"/>
    <property type="match status" value="1"/>
</dbReference>
<dbReference type="PANTHER" id="PTHR44757">
    <property type="entry name" value="DIGUANYLATE CYCLASE DGCP"/>
    <property type="match status" value="1"/>
</dbReference>
<dbReference type="InterPro" id="IPR001610">
    <property type="entry name" value="PAC"/>
</dbReference>
<sequence>MGGARMSLFDVNPDPEEAFLYNTIASICSDYLYVWDLEGDVLLASPNMVSDLGLAGNRLANCSQMDIKWVHPHDRERVQKQYRAFIHSKEESLSLEYQALTANGSYIWLSDRAKMKRDTAGKPLLIVGTLRNMEQYEGVDQVTGLLRHSSGRDRFERTLEGRAGFHEELLLLGIDGFKNINILNSHSFGDLVLRTTAQEILKMLPEQVKLYRYDGDQFLLSGNHVRREEMLRIYEDIRQYASGPHRVNGCAYRFTVSGGIIAYPEEAHSWVELEKGACAALRQAKENGKNQCVEFTAGLLDELQLSHCLAQSADNGFQGFRLVFQPICGADTLEVRGAEALLRYRMPDGKEISPVEFIPLLESSRLILPVGLWVLEQAIIACKVWTEQNSDFVMDVNVSFVQLRDSGFCDKVEALLQKYSLPARNLALELTESYFITNDANVNDSLERLNEMRIELSMDDFGTGYSSLGRLAEIGMDVVKIDRYFVKALHISQYNHDFVESVIRLCHNLGKAVCMEGVETKEEWETISLLNADMVQGFYISRPMEPEAFFQKYLTSSYDNKVLEISSDRMKFQKKLANSRELLFAMMNATPLCLMLWNRQSEIMACNEKAVQLFRAEGKEEIIEHFYRFSPLHQPDGRTSIELVHEKIAEAFAAGYSEFKWLHCDKEGESIPVEVISVRLPYQEDFVVASYTRDLRGEIELEEKRSKFRMRLKALLDATPLCLNLWDKEFHNIMCNREAPKLFGLDSEQEYLDHFNQLSPERQPDGSLSSEKAKERIREAMQVGRVQFHWLHQKTDGELIPAEITLVRIDGLEEDGSAMVAGYTRDLRDQLRAEKAERLMARRVRAMVDSSPLACVLWNMRQEALDCNQVAVEMLGATDKEEVLHDFDSFMPLYQPDGSVSVEKRKRTMREIQNNRRYVFEWVYVNRKGESIPCEVTLVKAVIGNNDEDIIIAYSRDLRELKRTMEIIERLKKQACYDALTGCLTREYFIEILSGQFQEGTGEDSVVLGLLDLDGFKNVNDTYGHEAGDMTLKCVMKRVRELLPAGTVVGRFGGDEFLFLLYETEHGLVSQILNRLVEQIPHMQMEYQGNIFTTSISIGAVFQTTEDTCPDDLIRRADDALYQAKRNGRNRSVLIRVNN</sequence>
<protein>
    <submittedName>
        <fullName evidence="4">EAL domain-containing protein</fullName>
    </submittedName>
</protein>
<feature type="domain" description="GGDEF" evidence="3">
    <location>
        <begin position="165"/>
        <end position="297"/>
    </location>
</feature>
<dbReference type="SMART" id="SM00091">
    <property type="entry name" value="PAS"/>
    <property type="match status" value="4"/>
</dbReference>
<dbReference type="SUPFAM" id="SSF141868">
    <property type="entry name" value="EAL domain-like"/>
    <property type="match status" value="1"/>
</dbReference>
<dbReference type="SMART" id="SM00086">
    <property type="entry name" value="PAC"/>
    <property type="match status" value="2"/>
</dbReference>
<evidence type="ECO:0000259" key="3">
    <source>
        <dbReference type="PROSITE" id="PS50887"/>
    </source>
</evidence>
<dbReference type="Pfam" id="PF00990">
    <property type="entry name" value="GGDEF"/>
    <property type="match status" value="2"/>
</dbReference>
<dbReference type="EMBL" id="WNME01000026">
    <property type="protein sequence ID" value="MUB66441.1"/>
    <property type="molecule type" value="Genomic_DNA"/>
</dbReference>
<dbReference type="PROSITE" id="PS50883">
    <property type="entry name" value="EAL"/>
    <property type="match status" value="1"/>
</dbReference>
<dbReference type="SUPFAM" id="SSF55785">
    <property type="entry name" value="PYP-like sensor domain (PAS domain)"/>
    <property type="match status" value="4"/>
</dbReference>
<dbReference type="InterPro" id="IPR001633">
    <property type="entry name" value="EAL_dom"/>
</dbReference>